<dbReference type="SUPFAM" id="SSF46785">
    <property type="entry name" value="Winged helix' DNA-binding domain"/>
    <property type="match status" value="1"/>
</dbReference>
<dbReference type="AlphaFoldDB" id="A0A178K812"/>
<dbReference type="Proteomes" id="UP000078503">
    <property type="component" value="Unassembled WGS sequence"/>
</dbReference>
<evidence type="ECO:0000256" key="1">
    <source>
        <dbReference type="ARBA" id="ARBA00009437"/>
    </source>
</evidence>
<accession>A0A178K812</accession>
<evidence type="ECO:0000313" key="6">
    <source>
        <dbReference type="EMBL" id="OAN13257.1"/>
    </source>
</evidence>
<evidence type="ECO:0000256" key="2">
    <source>
        <dbReference type="ARBA" id="ARBA00023015"/>
    </source>
</evidence>
<evidence type="ECO:0000259" key="5">
    <source>
        <dbReference type="PROSITE" id="PS50931"/>
    </source>
</evidence>
<evidence type="ECO:0000256" key="4">
    <source>
        <dbReference type="ARBA" id="ARBA00023163"/>
    </source>
</evidence>
<sequence length="296" mass="33315">MAVTLEQLEAFVETVERGSFKQASYRLGKHTTTISGLVANLEAEMGLDLFVRKPRSLEITQYGKEIYQYAKSVIRENEHLAIKANSLLQGVPTKLSIAVDLCLTDDRWFKILSSIMTKYPTLELQVLNGDPMQVRSWVLTSQADIGFSLNTFHRHHELSVADGYRFRVISVASPSLGLKNKVVSAEELRGELQVGALFMKQLGQEETHNFSNRMLYSNNMQSTLALIKSSPTWGLLPEFLCYSALKNGDVEQFFLSPTETTRPNQWSTEVIWALGKPMNAAMELFLSEVTALADRE</sequence>
<dbReference type="STRING" id="858640.A3K86_16505"/>
<dbReference type="InterPro" id="IPR000847">
    <property type="entry name" value="LysR_HTH_N"/>
</dbReference>
<protein>
    <recommendedName>
        <fullName evidence="5">HTH lysR-type domain-containing protein</fullName>
    </recommendedName>
</protein>
<keyword evidence="4" id="KW-0804">Transcription</keyword>
<keyword evidence="2" id="KW-0805">Transcription regulation</keyword>
<comment type="similarity">
    <text evidence="1">Belongs to the LysR transcriptional regulatory family.</text>
</comment>
<dbReference type="Pfam" id="PF00126">
    <property type="entry name" value="HTH_1"/>
    <property type="match status" value="1"/>
</dbReference>
<dbReference type="Gene3D" id="1.10.10.10">
    <property type="entry name" value="Winged helix-like DNA-binding domain superfamily/Winged helix DNA-binding domain"/>
    <property type="match status" value="1"/>
</dbReference>
<evidence type="ECO:0000313" key="7">
    <source>
        <dbReference type="Proteomes" id="UP000078503"/>
    </source>
</evidence>
<keyword evidence="7" id="KW-1185">Reference proteome</keyword>
<dbReference type="PANTHER" id="PTHR30126:SF91">
    <property type="entry name" value="LYSR FAMILY TRANSCRIPTIONAL REGULATOR"/>
    <property type="match status" value="1"/>
</dbReference>
<name>A0A178K812_9GAMM</name>
<dbReference type="InterPro" id="IPR036390">
    <property type="entry name" value="WH_DNA-bd_sf"/>
</dbReference>
<dbReference type="Gene3D" id="3.40.190.290">
    <property type="match status" value="1"/>
</dbReference>
<reference evidence="6 7" key="1">
    <citation type="submission" date="2016-03" db="EMBL/GenBank/DDBJ databases">
        <title>Photobacterium proteolyticum sp. nov. a protease producing bacterium isolated from ocean sediments of Laizhou Bay.</title>
        <authorList>
            <person name="Li Y."/>
        </authorList>
    </citation>
    <scope>NUCLEOTIDE SEQUENCE [LARGE SCALE GENOMIC DNA]</scope>
    <source>
        <strain evidence="6 7">R-40508</strain>
    </source>
</reference>
<dbReference type="RefSeq" id="WP_068333591.1">
    <property type="nucleotide sequence ID" value="NZ_PYMD01000002.1"/>
</dbReference>
<dbReference type="InterPro" id="IPR036388">
    <property type="entry name" value="WH-like_DNA-bd_sf"/>
</dbReference>
<dbReference type="OrthoDB" id="8557381at2"/>
<dbReference type="GO" id="GO:0000976">
    <property type="term" value="F:transcription cis-regulatory region binding"/>
    <property type="evidence" value="ECO:0007669"/>
    <property type="project" value="TreeGrafter"/>
</dbReference>
<proteinExistence type="inferred from homology"/>
<dbReference type="GO" id="GO:0003700">
    <property type="term" value="F:DNA-binding transcription factor activity"/>
    <property type="evidence" value="ECO:0007669"/>
    <property type="project" value="InterPro"/>
</dbReference>
<dbReference type="EMBL" id="LVHF01000029">
    <property type="protein sequence ID" value="OAN13257.1"/>
    <property type="molecule type" value="Genomic_DNA"/>
</dbReference>
<organism evidence="6 7">
    <name type="scientific">Photobacterium jeanii</name>
    <dbReference type="NCBI Taxonomy" id="858640"/>
    <lineage>
        <taxon>Bacteria</taxon>
        <taxon>Pseudomonadati</taxon>
        <taxon>Pseudomonadota</taxon>
        <taxon>Gammaproteobacteria</taxon>
        <taxon>Vibrionales</taxon>
        <taxon>Vibrionaceae</taxon>
        <taxon>Photobacterium</taxon>
    </lineage>
</organism>
<feature type="domain" description="HTH lysR-type" evidence="5">
    <location>
        <begin position="3"/>
        <end position="60"/>
    </location>
</feature>
<evidence type="ECO:0000256" key="3">
    <source>
        <dbReference type="ARBA" id="ARBA00023125"/>
    </source>
</evidence>
<gene>
    <name evidence="6" type="ORF">A3K86_16505</name>
</gene>
<dbReference type="PANTHER" id="PTHR30126">
    <property type="entry name" value="HTH-TYPE TRANSCRIPTIONAL REGULATOR"/>
    <property type="match status" value="1"/>
</dbReference>
<dbReference type="InterPro" id="IPR005119">
    <property type="entry name" value="LysR_subst-bd"/>
</dbReference>
<dbReference type="Pfam" id="PF03466">
    <property type="entry name" value="LysR_substrate"/>
    <property type="match status" value="1"/>
</dbReference>
<dbReference type="PROSITE" id="PS50931">
    <property type="entry name" value="HTH_LYSR"/>
    <property type="match status" value="1"/>
</dbReference>
<dbReference type="SUPFAM" id="SSF53850">
    <property type="entry name" value="Periplasmic binding protein-like II"/>
    <property type="match status" value="1"/>
</dbReference>
<keyword evidence="3" id="KW-0238">DNA-binding</keyword>
<comment type="caution">
    <text evidence="6">The sequence shown here is derived from an EMBL/GenBank/DDBJ whole genome shotgun (WGS) entry which is preliminary data.</text>
</comment>